<proteinExistence type="predicted"/>
<evidence type="ECO:0000313" key="2">
    <source>
        <dbReference type="Proteomes" id="UP000605201"/>
    </source>
</evidence>
<dbReference type="EMBL" id="JACNIG010000180">
    <property type="protein sequence ID" value="MBC8431813.1"/>
    <property type="molecule type" value="Genomic_DNA"/>
</dbReference>
<dbReference type="Proteomes" id="UP000605201">
    <property type="component" value="Unassembled WGS sequence"/>
</dbReference>
<sequence length="47" mass="5379">MVPLKAKAWLNLTRRRDAGEKVAEKDIKKHKMGDCYSDVHGITCPMH</sequence>
<evidence type="ECO:0000313" key="1">
    <source>
        <dbReference type="EMBL" id="MBC8431813.1"/>
    </source>
</evidence>
<organism evidence="1 2">
    <name type="scientific">Candidatus Desulfatibia vada</name>
    <dbReference type="NCBI Taxonomy" id="2841696"/>
    <lineage>
        <taxon>Bacteria</taxon>
        <taxon>Pseudomonadati</taxon>
        <taxon>Thermodesulfobacteriota</taxon>
        <taxon>Desulfobacteria</taxon>
        <taxon>Desulfobacterales</taxon>
        <taxon>Desulfobacterales incertae sedis</taxon>
        <taxon>Candidatus Desulfatibia</taxon>
    </lineage>
</organism>
<dbReference type="AlphaFoldDB" id="A0A8J6TQ67"/>
<reference evidence="1 2" key="1">
    <citation type="submission" date="2020-08" db="EMBL/GenBank/DDBJ databases">
        <title>Bridging the membrane lipid divide: bacteria of the FCB group superphylum have the potential to synthesize archaeal ether lipids.</title>
        <authorList>
            <person name="Villanueva L."/>
            <person name="Von Meijenfeldt F.A.B."/>
            <person name="Westbye A.B."/>
            <person name="Yadav S."/>
            <person name="Hopmans E.C."/>
            <person name="Dutilh B.E."/>
            <person name="Sinninghe Damste J.S."/>
        </authorList>
    </citation>
    <scope>NUCLEOTIDE SEQUENCE [LARGE SCALE GENOMIC DNA]</scope>
    <source>
        <strain evidence="1">NIOZ-UU17</strain>
    </source>
</reference>
<comment type="caution">
    <text evidence="1">The sequence shown here is derived from an EMBL/GenBank/DDBJ whole genome shotgun (WGS) entry which is preliminary data.</text>
</comment>
<accession>A0A8J6TQ67</accession>
<name>A0A8J6TQ67_9BACT</name>
<gene>
    <name evidence="1" type="ORF">H8D96_07815</name>
</gene>
<protein>
    <submittedName>
        <fullName evidence="1">Uncharacterized protein</fullName>
    </submittedName>
</protein>